<dbReference type="InParanoid" id="C8X5Z7"/>
<dbReference type="STRING" id="479431.Namu_0338"/>
<evidence type="ECO:0000313" key="2">
    <source>
        <dbReference type="EMBL" id="ACV76768.1"/>
    </source>
</evidence>
<dbReference type="RefSeq" id="WP_012814243.1">
    <property type="nucleotide sequence ID" value="NC_013235.1"/>
</dbReference>
<evidence type="ECO:0000313" key="3">
    <source>
        <dbReference type="Proteomes" id="UP000002218"/>
    </source>
</evidence>
<dbReference type="KEGG" id="nml:Namu_0338"/>
<reference evidence="3" key="1">
    <citation type="submission" date="2009-09" db="EMBL/GenBank/DDBJ databases">
        <title>The complete genome of Nakamurella multipartita DSM 44233.</title>
        <authorList>
            <consortium name="US DOE Joint Genome Institute (JGI-PGF)"/>
            <person name="Lucas S."/>
            <person name="Copeland A."/>
            <person name="Lapidus A."/>
            <person name="Glavina del Rio T."/>
            <person name="Dalin E."/>
            <person name="Tice H."/>
            <person name="Bruce D."/>
            <person name="Goodwin L."/>
            <person name="Pitluck S."/>
            <person name="Kyrpides N."/>
            <person name="Mavromatis K."/>
            <person name="Ivanova N."/>
            <person name="Ovchinnikova G."/>
            <person name="Sims D."/>
            <person name="Meincke L."/>
            <person name="Brettin T."/>
            <person name="Detter J.C."/>
            <person name="Han C."/>
            <person name="Larimer F."/>
            <person name="Land M."/>
            <person name="Hauser L."/>
            <person name="Markowitz V."/>
            <person name="Cheng J.-F."/>
            <person name="Hugenholtz P."/>
            <person name="Woyke T."/>
            <person name="Wu D."/>
            <person name="Klenk H.-P."/>
            <person name="Eisen J.A."/>
        </authorList>
    </citation>
    <scope>NUCLEOTIDE SEQUENCE [LARGE SCALE GENOMIC DNA]</scope>
    <source>
        <strain evidence="3">ATCC 700099 / DSM 44233 / CIP 104796 / JCM 9543 / NBRC 105858 / Y-104</strain>
    </source>
</reference>
<protein>
    <submittedName>
        <fullName evidence="2">Uncharacterized protein</fullName>
    </submittedName>
</protein>
<keyword evidence="3" id="KW-1185">Reference proteome</keyword>
<sequence length="65" mass="6925">MNEQGTSTDARDPGEPNLRPGPQDQGGHGGMATREQEKRVHDGTDSAGVPPVEDTRASARQGERE</sequence>
<feature type="compositionally biased region" description="Basic and acidic residues" evidence="1">
    <location>
        <begin position="34"/>
        <end position="44"/>
    </location>
</feature>
<dbReference type="AlphaFoldDB" id="C8X5Z7"/>
<feature type="region of interest" description="Disordered" evidence="1">
    <location>
        <begin position="1"/>
        <end position="65"/>
    </location>
</feature>
<dbReference type="Proteomes" id="UP000002218">
    <property type="component" value="Chromosome"/>
</dbReference>
<evidence type="ECO:0000256" key="1">
    <source>
        <dbReference type="SAM" id="MobiDB-lite"/>
    </source>
</evidence>
<proteinExistence type="predicted"/>
<organism evidence="2 3">
    <name type="scientific">Nakamurella multipartita (strain ATCC 700099 / DSM 44233 / CIP 104796 / JCM 9543 / NBRC 105858 / Y-104)</name>
    <name type="common">Microsphaera multipartita</name>
    <dbReference type="NCBI Taxonomy" id="479431"/>
    <lineage>
        <taxon>Bacteria</taxon>
        <taxon>Bacillati</taxon>
        <taxon>Actinomycetota</taxon>
        <taxon>Actinomycetes</taxon>
        <taxon>Nakamurellales</taxon>
        <taxon>Nakamurellaceae</taxon>
        <taxon>Nakamurella</taxon>
    </lineage>
</organism>
<feature type="compositionally biased region" description="Basic and acidic residues" evidence="1">
    <location>
        <begin position="53"/>
        <end position="65"/>
    </location>
</feature>
<accession>C8X5Z7</accession>
<dbReference type="EMBL" id="CP001737">
    <property type="protein sequence ID" value="ACV76768.1"/>
    <property type="molecule type" value="Genomic_DNA"/>
</dbReference>
<gene>
    <name evidence="2" type="ordered locus">Namu_0338</name>
</gene>
<dbReference type="HOGENOM" id="CLU_2845237_0_0_11"/>
<name>C8X5Z7_NAKMY</name>
<reference evidence="2 3" key="2">
    <citation type="journal article" date="2010" name="Stand. Genomic Sci.">
        <title>Complete genome sequence of Nakamurella multipartita type strain (Y-104).</title>
        <authorList>
            <person name="Tice H."/>
            <person name="Mayilraj S."/>
            <person name="Sims D."/>
            <person name="Lapidus A."/>
            <person name="Nolan M."/>
            <person name="Lucas S."/>
            <person name="Glavina Del Rio T."/>
            <person name="Copeland A."/>
            <person name="Cheng J.F."/>
            <person name="Meincke L."/>
            <person name="Bruce D."/>
            <person name="Goodwin L."/>
            <person name="Pitluck S."/>
            <person name="Ivanova N."/>
            <person name="Mavromatis K."/>
            <person name="Ovchinnikova G."/>
            <person name="Pati A."/>
            <person name="Chen A."/>
            <person name="Palaniappan K."/>
            <person name="Land M."/>
            <person name="Hauser L."/>
            <person name="Chang Y.J."/>
            <person name="Jeffries C.D."/>
            <person name="Detter J.C."/>
            <person name="Brettin T."/>
            <person name="Rohde M."/>
            <person name="Goker M."/>
            <person name="Bristow J."/>
            <person name="Eisen J.A."/>
            <person name="Markowitz V."/>
            <person name="Hugenholtz P."/>
            <person name="Kyrpides N.C."/>
            <person name="Klenk H.P."/>
            <person name="Chen F."/>
        </authorList>
    </citation>
    <scope>NUCLEOTIDE SEQUENCE [LARGE SCALE GENOMIC DNA]</scope>
    <source>
        <strain evidence="3">ATCC 700099 / DSM 44233 / CIP 104796 / JCM 9543 / NBRC 105858 / Y-104</strain>
    </source>
</reference>